<organism evidence="2 3">
    <name type="scientific">Kribbella orskensis</name>
    <dbReference type="NCBI Taxonomy" id="2512216"/>
    <lineage>
        <taxon>Bacteria</taxon>
        <taxon>Bacillati</taxon>
        <taxon>Actinomycetota</taxon>
        <taxon>Actinomycetes</taxon>
        <taxon>Propionibacteriales</taxon>
        <taxon>Kribbellaceae</taxon>
        <taxon>Kribbella</taxon>
    </lineage>
</organism>
<proteinExistence type="predicted"/>
<dbReference type="InterPro" id="IPR043519">
    <property type="entry name" value="NT_sf"/>
</dbReference>
<gene>
    <name evidence="2" type="ORF">EV644_121126</name>
</gene>
<sequence>MARAFVRERFPEARSAWLGGSVARGTATATSDLDVTVLLNGPPAPMRESVVYGGWPVEVFVHTEKSLAYYCEKDRQRRQPTMMRLVGESIILVDTDGSGGRLQESGRAEVAAGPPALPDDELQLLRYKVTDLLEDLIGADGNDVRTVVAALLGQDAAVLLLTGAQRWSRTGKGLLRELAAYDGEHGTNHASAFPAAVRAASAGEADQLIDLADGVLAQNGGRLVDGFRLSGSTRDADTD</sequence>
<evidence type="ECO:0000313" key="3">
    <source>
        <dbReference type="Proteomes" id="UP000295818"/>
    </source>
</evidence>
<reference evidence="2 3" key="1">
    <citation type="journal article" date="2015" name="Stand. Genomic Sci.">
        <title>Genomic Encyclopedia of Bacterial and Archaeal Type Strains, Phase III: the genomes of soil and plant-associated and newly described type strains.</title>
        <authorList>
            <person name="Whitman W.B."/>
            <person name="Woyke T."/>
            <person name="Klenk H.P."/>
            <person name="Zhou Y."/>
            <person name="Lilburn T.G."/>
            <person name="Beck B.J."/>
            <person name="De Vos P."/>
            <person name="Vandamme P."/>
            <person name="Eisen J.A."/>
            <person name="Garrity G."/>
            <person name="Hugenholtz P."/>
            <person name="Kyrpides N.C."/>
        </authorList>
    </citation>
    <scope>NUCLEOTIDE SEQUENCE [LARGE SCALE GENOMIC DNA]</scope>
    <source>
        <strain evidence="2 3">VKM Ac-2538</strain>
    </source>
</reference>
<protein>
    <submittedName>
        <fullName evidence="2">Nucleotidyltransferase-like protein</fullName>
    </submittedName>
</protein>
<evidence type="ECO:0000259" key="1">
    <source>
        <dbReference type="Pfam" id="PF01909"/>
    </source>
</evidence>
<dbReference type="InterPro" id="IPR002934">
    <property type="entry name" value="Polymerase_NTP_transf_dom"/>
</dbReference>
<comment type="caution">
    <text evidence="2">The sequence shown here is derived from an EMBL/GenBank/DDBJ whole genome shotgun (WGS) entry which is preliminary data.</text>
</comment>
<evidence type="ECO:0000313" key="2">
    <source>
        <dbReference type="EMBL" id="TCO14045.1"/>
    </source>
</evidence>
<dbReference type="Gene3D" id="3.30.460.10">
    <property type="entry name" value="Beta Polymerase, domain 2"/>
    <property type="match status" value="1"/>
</dbReference>
<dbReference type="Proteomes" id="UP000295818">
    <property type="component" value="Unassembled WGS sequence"/>
</dbReference>
<dbReference type="SUPFAM" id="SSF81301">
    <property type="entry name" value="Nucleotidyltransferase"/>
    <property type="match status" value="1"/>
</dbReference>
<name>A0ABY2BB69_9ACTN</name>
<dbReference type="EMBL" id="SLWM01000021">
    <property type="protein sequence ID" value="TCO14045.1"/>
    <property type="molecule type" value="Genomic_DNA"/>
</dbReference>
<dbReference type="CDD" id="cd05403">
    <property type="entry name" value="NT_KNTase_like"/>
    <property type="match status" value="1"/>
</dbReference>
<dbReference type="Pfam" id="PF01909">
    <property type="entry name" value="NTP_transf_2"/>
    <property type="match status" value="1"/>
</dbReference>
<accession>A0ABY2BB69</accession>
<feature type="domain" description="Polymerase nucleotidyl transferase" evidence="1">
    <location>
        <begin position="3"/>
        <end position="43"/>
    </location>
</feature>
<keyword evidence="3" id="KW-1185">Reference proteome</keyword>